<evidence type="ECO:0000313" key="1">
    <source>
        <dbReference type="EMBL" id="MFC0812558.1"/>
    </source>
</evidence>
<comment type="caution">
    <text evidence="1">The sequence shown here is derived from an EMBL/GenBank/DDBJ whole genome shotgun (WGS) entry which is preliminary data.</text>
</comment>
<name>A0ABV6T5K9_9RHOB</name>
<reference evidence="1 2" key="1">
    <citation type="submission" date="2024-09" db="EMBL/GenBank/DDBJ databases">
        <authorList>
            <person name="Sun Q."/>
            <person name="Mori K."/>
        </authorList>
    </citation>
    <scope>NUCLEOTIDE SEQUENCE [LARGE SCALE GENOMIC DNA]</scope>
    <source>
        <strain evidence="1 2">KCTC 42086</strain>
    </source>
</reference>
<protein>
    <submittedName>
        <fullName evidence="1">Uncharacterized protein</fullName>
    </submittedName>
</protein>
<gene>
    <name evidence="1" type="ORF">ACFHYO_10605</name>
</gene>
<organism evidence="1 2">
    <name type="scientific">Paracoccus panacisoli</name>
    <dbReference type="NCBI Taxonomy" id="1510163"/>
    <lineage>
        <taxon>Bacteria</taxon>
        <taxon>Pseudomonadati</taxon>
        <taxon>Pseudomonadota</taxon>
        <taxon>Alphaproteobacteria</taxon>
        <taxon>Rhodobacterales</taxon>
        <taxon>Paracoccaceae</taxon>
        <taxon>Paracoccus</taxon>
    </lineage>
</organism>
<keyword evidence="2" id="KW-1185">Reference proteome</keyword>
<sequence>MTAPLSRDKQIEMMTGAPERHAALIGRWMADASVQQIVRQSVDTEYRRHDELLVNYA</sequence>
<dbReference type="RefSeq" id="WP_394320315.1">
    <property type="nucleotide sequence ID" value="NZ_JBHMQU010000047.1"/>
</dbReference>
<evidence type="ECO:0000313" key="2">
    <source>
        <dbReference type="Proteomes" id="UP001589920"/>
    </source>
</evidence>
<accession>A0ABV6T5K9</accession>
<proteinExistence type="predicted"/>
<dbReference type="Proteomes" id="UP001589920">
    <property type="component" value="Unassembled WGS sequence"/>
</dbReference>
<dbReference type="EMBL" id="JBHMQU010000047">
    <property type="protein sequence ID" value="MFC0812558.1"/>
    <property type="molecule type" value="Genomic_DNA"/>
</dbReference>